<name>A0AAN7XR99_ELEMC</name>
<dbReference type="EMBL" id="JAUZQC010000009">
    <property type="protein sequence ID" value="KAK5865596.1"/>
    <property type="molecule type" value="Genomic_DNA"/>
</dbReference>
<keyword evidence="2" id="KW-1185">Reference proteome</keyword>
<dbReference type="AlphaFoldDB" id="A0AAN7XR99"/>
<dbReference type="Proteomes" id="UP001346869">
    <property type="component" value="Unassembled WGS sequence"/>
</dbReference>
<sequence>MNPNTYRRSHEDMIHMLLSFLASYLPWSGLLAPLPVVAAPWITDAAPCSLLGSAHTGLLHYPAVPLAFEGALLPEAPHILTSSQPQYPASCLPSPLIQSKSPVISTSIALKLCPHVK</sequence>
<organism evidence="1 2">
    <name type="scientific">Eleginops maclovinus</name>
    <name type="common">Patagonian blennie</name>
    <name type="synonym">Eleginus maclovinus</name>
    <dbReference type="NCBI Taxonomy" id="56733"/>
    <lineage>
        <taxon>Eukaryota</taxon>
        <taxon>Metazoa</taxon>
        <taxon>Chordata</taxon>
        <taxon>Craniata</taxon>
        <taxon>Vertebrata</taxon>
        <taxon>Euteleostomi</taxon>
        <taxon>Actinopterygii</taxon>
        <taxon>Neopterygii</taxon>
        <taxon>Teleostei</taxon>
        <taxon>Neoteleostei</taxon>
        <taxon>Acanthomorphata</taxon>
        <taxon>Eupercaria</taxon>
        <taxon>Perciformes</taxon>
        <taxon>Notothenioidei</taxon>
        <taxon>Eleginopidae</taxon>
        <taxon>Eleginops</taxon>
    </lineage>
</organism>
<reference evidence="1 2" key="2">
    <citation type="journal article" date="2023" name="Mol. Biol. Evol.">
        <title>Genomics of Secondarily Temperate Adaptation in the Only Non-Antarctic Icefish.</title>
        <authorList>
            <person name="Rivera-Colon A.G."/>
            <person name="Rayamajhi N."/>
            <person name="Minhas B.F."/>
            <person name="Madrigal G."/>
            <person name="Bilyk K.T."/>
            <person name="Yoon V."/>
            <person name="Hune M."/>
            <person name="Gregory S."/>
            <person name="Cheng C.H.C."/>
            <person name="Catchen J.M."/>
        </authorList>
    </citation>
    <scope>NUCLEOTIDE SEQUENCE [LARGE SCALE GENOMIC DNA]</scope>
    <source>
        <strain evidence="1">JMC-PN-2008</strain>
    </source>
</reference>
<gene>
    <name evidence="1" type="ORF">PBY51_019856</name>
</gene>
<proteinExistence type="predicted"/>
<evidence type="ECO:0000313" key="1">
    <source>
        <dbReference type="EMBL" id="KAK5865596.1"/>
    </source>
</evidence>
<evidence type="ECO:0000313" key="2">
    <source>
        <dbReference type="Proteomes" id="UP001346869"/>
    </source>
</evidence>
<comment type="caution">
    <text evidence="1">The sequence shown here is derived from an EMBL/GenBank/DDBJ whole genome shotgun (WGS) entry which is preliminary data.</text>
</comment>
<protein>
    <submittedName>
        <fullName evidence="1">Uncharacterized protein</fullName>
    </submittedName>
</protein>
<reference evidence="1 2" key="1">
    <citation type="journal article" date="2023" name="Genes (Basel)">
        <title>Chromosome-Level Genome Assembly and Circadian Gene Repertoire of the Patagonia Blennie Eleginops maclovinus-The Closest Ancestral Proxy of Antarctic Cryonotothenioids.</title>
        <authorList>
            <person name="Cheng C.C."/>
            <person name="Rivera-Colon A.G."/>
            <person name="Minhas B.F."/>
            <person name="Wilson L."/>
            <person name="Rayamajhi N."/>
            <person name="Vargas-Chacoff L."/>
            <person name="Catchen J.M."/>
        </authorList>
    </citation>
    <scope>NUCLEOTIDE SEQUENCE [LARGE SCALE GENOMIC DNA]</scope>
    <source>
        <strain evidence="1">JMC-PN-2008</strain>
    </source>
</reference>
<accession>A0AAN7XR99</accession>